<keyword evidence="1" id="KW-0378">Hydrolase</keyword>
<sequence length="70" mass="8269">MFDSHANLESSSNRKIYKYFFKYMTKGKDEARYGYCLGKSYKSSCDVAWRVFEFEVTAREPAVQQLPDHL</sequence>
<protein>
    <submittedName>
        <fullName evidence="1">Putative helicase</fullName>
    </submittedName>
</protein>
<feature type="non-terminal residue" evidence="1">
    <location>
        <position position="1"/>
    </location>
</feature>
<comment type="caution">
    <text evidence="1">The sequence shown here is derived from an EMBL/GenBank/DDBJ whole genome shotgun (WGS) entry which is preliminary data.</text>
</comment>
<feature type="non-terminal residue" evidence="1">
    <location>
        <position position="70"/>
    </location>
</feature>
<dbReference type="EMBL" id="JTDY01004451">
    <property type="protein sequence ID" value="KOB68150.1"/>
    <property type="molecule type" value="Genomic_DNA"/>
</dbReference>
<proteinExistence type="predicted"/>
<name>A0A0L7KYE1_OPEBR</name>
<dbReference type="Proteomes" id="UP000037510">
    <property type="component" value="Unassembled WGS sequence"/>
</dbReference>
<organism evidence="1 2">
    <name type="scientific">Operophtera brumata</name>
    <name type="common">Winter moth</name>
    <name type="synonym">Phalaena brumata</name>
    <dbReference type="NCBI Taxonomy" id="104452"/>
    <lineage>
        <taxon>Eukaryota</taxon>
        <taxon>Metazoa</taxon>
        <taxon>Ecdysozoa</taxon>
        <taxon>Arthropoda</taxon>
        <taxon>Hexapoda</taxon>
        <taxon>Insecta</taxon>
        <taxon>Pterygota</taxon>
        <taxon>Neoptera</taxon>
        <taxon>Endopterygota</taxon>
        <taxon>Lepidoptera</taxon>
        <taxon>Glossata</taxon>
        <taxon>Ditrysia</taxon>
        <taxon>Geometroidea</taxon>
        <taxon>Geometridae</taxon>
        <taxon>Larentiinae</taxon>
        <taxon>Operophtera</taxon>
    </lineage>
</organism>
<evidence type="ECO:0000313" key="1">
    <source>
        <dbReference type="EMBL" id="KOB68150.1"/>
    </source>
</evidence>
<dbReference type="AlphaFoldDB" id="A0A0L7KYE1"/>
<evidence type="ECO:0000313" key="2">
    <source>
        <dbReference type="Proteomes" id="UP000037510"/>
    </source>
</evidence>
<accession>A0A0L7KYE1</accession>
<keyword evidence="2" id="KW-1185">Reference proteome</keyword>
<gene>
    <name evidence="1" type="ORF">OBRU01_18654</name>
</gene>
<dbReference type="GO" id="GO:0004386">
    <property type="term" value="F:helicase activity"/>
    <property type="evidence" value="ECO:0007669"/>
    <property type="project" value="UniProtKB-KW"/>
</dbReference>
<keyword evidence="1" id="KW-0547">Nucleotide-binding</keyword>
<keyword evidence="1" id="KW-0347">Helicase</keyword>
<keyword evidence="1" id="KW-0067">ATP-binding</keyword>
<reference evidence="1 2" key="1">
    <citation type="journal article" date="2015" name="Genome Biol. Evol.">
        <title>The genome of winter moth (Operophtera brumata) provides a genomic perspective on sexual dimorphism and phenology.</title>
        <authorList>
            <person name="Derks M.F."/>
            <person name="Smit S."/>
            <person name="Salis L."/>
            <person name="Schijlen E."/>
            <person name="Bossers A."/>
            <person name="Mateman C."/>
            <person name="Pijl A.S."/>
            <person name="de Ridder D."/>
            <person name="Groenen M.A."/>
            <person name="Visser M.E."/>
            <person name="Megens H.J."/>
        </authorList>
    </citation>
    <scope>NUCLEOTIDE SEQUENCE [LARGE SCALE GENOMIC DNA]</scope>
    <source>
        <strain evidence="1">WM2013NL</strain>
        <tissue evidence="1">Head and thorax</tissue>
    </source>
</reference>